<dbReference type="InterPro" id="IPR050626">
    <property type="entry name" value="Peptidase_M16"/>
</dbReference>
<evidence type="ECO:0000313" key="4">
    <source>
        <dbReference type="EMBL" id="KAJ2801146.1"/>
    </source>
</evidence>
<name>A0A9W8HSZ3_9FUNG</name>
<proteinExistence type="predicted"/>
<keyword evidence="4" id="KW-0645">Protease</keyword>
<dbReference type="Proteomes" id="UP001140094">
    <property type="component" value="Unassembled WGS sequence"/>
</dbReference>
<dbReference type="InterPro" id="IPR011249">
    <property type="entry name" value="Metalloenz_LuxS/M16"/>
</dbReference>
<dbReference type="InterPro" id="IPR054734">
    <property type="entry name" value="PqqF-like_C_4"/>
</dbReference>
<sequence>EPLNEQLRTKEQLGYVAMSYMWGYHDGNWILEIAVQSDSNPIYLSLRITEFLRTYRQELVNLDKNELDSTIESLIRSKQEQLTSITNEAARMWNQIKSQLYDFEQIDKEVACLRKISKDDIVKLWDRFINPETAPQYTRTDFHVWPTSVQQPSFEELEQYPASVLALQRLVKDGTNYDVNLEELEDFVKTSSTDGSLDSALEKLMTLYPVSQESAQELPTEDDGKGEDYDSNNDSDCRKEDLKIQRIKTGLRMALESAINAPDYRKHCSVDFGNIGMCQTREGIWIIDDIAKFQCTQRLNGLPIPVTKLVPKYED</sequence>
<keyword evidence="4" id="KW-0378">Hydrolase</keyword>
<dbReference type="AlphaFoldDB" id="A0A9W8HSZ3"/>
<comment type="caution">
    <text evidence="4">The sequence shown here is derived from an EMBL/GenBank/DDBJ whole genome shotgun (WGS) entry which is preliminary data.</text>
</comment>
<dbReference type="GO" id="GO:0004222">
    <property type="term" value="F:metalloendopeptidase activity"/>
    <property type="evidence" value="ECO:0007669"/>
    <property type="project" value="UniProtKB-EC"/>
</dbReference>
<feature type="region of interest" description="Disordered" evidence="2">
    <location>
        <begin position="212"/>
        <end position="236"/>
    </location>
</feature>
<evidence type="ECO:0000256" key="2">
    <source>
        <dbReference type="SAM" id="MobiDB-lite"/>
    </source>
</evidence>
<accession>A0A9W8HSZ3</accession>
<protein>
    <submittedName>
        <fullName evidence="4">Metalloprotease</fullName>
        <ecNumber evidence="4">3.4.24.56</ecNumber>
    </submittedName>
</protein>
<dbReference type="PANTHER" id="PTHR43690">
    <property type="entry name" value="NARDILYSIN"/>
    <property type="match status" value="1"/>
</dbReference>
<dbReference type="GO" id="GO:0046872">
    <property type="term" value="F:metal ion binding"/>
    <property type="evidence" value="ECO:0007669"/>
    <property type="project" value="UniProtKB-KW"/>
</dbReference>
<keyword evidence="1" id="KW-0479">Metal-binding</keyword>
<dbReference type="EMBL" id="JANBUO010000863">
    <property type="protein sequence ID" value="KAJ2801146.1"/>
    <property type="molecule type" value="Genomic_DNA"/>
</dbReference>
<gene>
    <name evidence="4" type="primary">STE23_6</name>
    <name evidence="4" type="ORF">H4R20_003792</name>
</gene>
<evidence type="ECO:0000256" key="1">
    <source>
        <dbReference type="ARBA" id="ARBA00022723"/>
    </source>
</evidence>
<organism evidence="4 5">
    <name type="scientific">Coemansia guatemalensis</name>
    <dbReference type="NCBI Taxonomy" id="2761395"/>
    <lineage>
        <taxon>Eukaryota</taxon>
        <taxon>Fungi</taxon>
        <taxon>Fungi incertae sedis</taxon>
        <taxon>Zoopagomycota</taxon>
        <taxon>Kickxellomycotina</taxon>
        <taxon>Kickxellomycetes</taxon>
        <taxon>Kickxellales</taxon>
        <taxon>Kickxellaceae</taxon>
        <taxon>Coemansia</taxon>
    </lineage>
</organism>
<dbReference type="Gene3D" id="3.30.830.10">
    <property type="entry name" value="Metalloenzyme, LuxS/M16 peptidase-like"/>
    <property type="match status" value="1"/>
</dbReference>
<feature type="non-terminal residue" evidence="4">
    <location>
        <position position="1"/>
    </location>
</feature>
<dbReference type="Pfam" id="PF22456">
    <property type="entry name" value="PqqF-like_C_4"/>
    <property type="match status" value="1"/>
</dbReference>
<dbReference type="OrthoDB" id="952271at2759"/>
<keyword evidence="5" id="KW-1185">Reference proteome</keyword>
<reference evidence="4" key="1">
    <citation type="submission" date="2022-07" db="EMBL/GenBank/DDBJ databases">
        <title>Phylogenomic reconstructions and comparative analyses of Kickxellomycotina fungi.</title>
        <authorList>
            <person name="Reynolds N.K."/>
            <person name="Stajich J.E."/>
            <person name="Barry K."/>
            <person name="Grigoriev I.V."/>
            <person name="Crous P."/>
            <person name="Smith M.E."/>
        </authorList>
    </citation>
    <scope>NUCLEOTIDE SEQUENCE</scope>
    <source>
        <strain evidence="4">NRRL 1565</strain>
    </source>
</reference>
<dbReference type="PANTHER" id="PTHR43690:SF18">
    <property type="entry name" value="INSULIN-DEGRADING ENZYME-RELATED"/>
    <property type="match status" value="1"/>
</dbReference>
<keyword evidence="4" id="KW-0482">Metalloprotease</keyword>
<evidence type="ECO:0000313" key="5">
    <source>
        <dbReference type="Proteomes" id="UP001140094"/>
    </source>
</evidence>
<dbReference type="EC" id="3.4.24.56" evidence="4"/>
<dbReference type="SUPFAM" id="SSF63411">
    <property type="entry name" value="LuxS/MPP-like metallohydrolase"/>
    <property type="match status" value="1"/>
</dbReference>
<evidence type="ECO:0000259" key="3">
    <source>
        <dbReference type="Pfam" id="PF22456"/>
    </source>
</evidence>
<feature type="domain" description="Coenzyme PQQ synthesis protein F-like C-terminal lobe" evidence="3">
    <location>
        <begin position="2"/>
        <end position="93"/>
    </location>
</feature>